<dbReference type="EMBL" id="WHOA01000219">
    <property type="protein sequence ID" value="NOU75592.1"/>
    <property type="molecule type" value="Genomic_DNA"/>
</dbReference>
<dbReference type="InterPro" id="IPR024984">
    <property type="entry name" value="DUF3888"/>
</dbReference>
<accession>A0ABX1Y400</accession>
<sequence length="253" mass="29511">MRLQFILFVVLLVSPIQGNIANATTSINIMIQRVPSEEVLKNSLFAMLYPYVIEAVDSFYGERKQFWKEKIIDIWEQGRYRFLVKVQLETFEHSHGPPFGQDLITFRVELGKTTVTDYNHKGDEWETKISTFKNSVIQDVQNTFGIYFAPYKKYEYEQLLFTSEKQKELQPLVDINTKIVEQVLQQPGTITAGYKNVVNPFTFIKDDSGYIVYKKREGTNVVLTVKKVDGTWTFINQVSKQGKPMKSELLWYM</sequence>
<proteinExistence type="predicted"/>
<organism evidence="1 2">
    <name type="scientific">Paenibacillus phytorum</name>
    <dbReference type="NCBI Taxonomy" id="2654977"/>
    <lineage>
        <taxon>Bacteria</taxon>
        <taxon>Bacillati</taxon>
        <taxon>Bacillota</taxon>
        <taxon>Bacilli</taxon>
        <taxon>Bacillales</taxon>
        <taxon>Paenibacillaceae</taxon>
        <taxon>Paenibacillus</taxon>
    </lineage>
</organism>
<evidence type="ECO:0000313" key="1">
    <source>
        <dbReference type="EMBL" id="NOU75592.1"/>
    </source>
</evidence>
<keyword evidence="2" id="KW-1185">Reference proteome</keyword>
<dbReference type="RefSeq" id="WP_171647375.1">
    <property type="nucleotide sequence ID" value="NZ_WHOA01000219.1"/>
</dbReference>
<reference evidence="1 2" key="1">
    <citation type="submission" date="2019-10" db="EMBL/GenBank/DDBJ databases">
        <title>Description of Paenibacillus terrestris sp. nov.</title>
        <authorList>
            <person name="Carlier A."/>
            <person name="Qi S."/>
        </authorList>
    </citation>
    <scope>NUCLEOTIDE SEQUENCE [LARGE SCALE GENOMIC DNA]</scope>
    <source>
        <strain evidence="1 2">LMG 31458</strain>
    </source>
</reference>
<dbReference type="Proteomes" id="UP000616779">
    <property type="component" value="Unassembled WGS sequence"/>
</dbReference>
<protein>
    <submittedName>
        <fullName evidence="1">DUF3888 domain-containing protein</fullName>
    </submittedName>
</protein>
<dbReference type="Pfam" id="PF13027">
    <property type="entry name" value="DUF3888"/>
    <property type="match status" value="1"/>
</dbReference>
<gene>
    <name evidence="1" type="ORF">GC098_30175</name>
</gene>
<comment type="caution">
    <text evidence="1">The sequence shown here is derived from an EMBL/GenBank/DDBJ whole genome shotgun (WGS) entry which is preliminary data.</text>
</comment>
<evidence type="ECO:0000313" key="2">
    <source>
        <dbReference type="Proteomes" id="UP000616779"/>
    </source>
</evidence>
<name>A0ABX1Y400_9BACL</name>